<evidence type="ECO:0000259" key="1">
    <source>
        <dbReference type="Pfam" id="PF13372"/>
    </source>
</evidence>
<dbReference type="EMBL" id="MAYW01000155">
    <property type="protein sequence ID" value="ODS30979.1"/>
    <property type="molecule type" value="Genomic_DNA"/>
</dbReference>
<dbReference type="Pfam" id="PF13372">
    <property type="entry name" value="Alginate_exp"/>
    <property type="match status" value="1"/>
</dbReference>
<dbReference type="InterPro" id="IPR053728">
    <property type="entry name" value="Alginate_Permeability_Chnl"/>
</dbReference>
<dbReference type="Proteomes" id="UP000094056">
    <property type="component" value="Unassembled WGS sequence"/>
</dbReference>
<dbReference type="Gene3D" id="2.40.160.100">
    <property type="match status" value="1"/>
</dbReference>
<dbReference type="InterPro" id="IPR025388">
    <property type="entry name" value="Alginate_export_dom"/>
</dbReference>
<gene>
    <name evidence="2" type="ORF">SCARUB_03902</name>
</gene>
<feature type="domain" description="Alginate export" evidence="1">
    <location>
        <begin position="2"/>
        <end position="88"/>
    </location>
</feature>
<proteinExistence type="predicted"/>
<protein>
    <recommendedName>
        <fullName evidence="1">Alginate export domain-containing protein</fullName>
    </recommendedName>
</protein>
<name>A0A1E3X5Z3_9BACT</name>
<sequence length="116" mass="13035">MNIQANKIMFSAKPSKKLLLKADLWFFEADERLDAWYTVGGDVRVGSAGASTDDDYGQELDITAKYKLFKNFGVVAGYSHYFVDDFIEDFANGGIGGTLNRDSDTDWAYLMTTMKF</sequence>
<comment type="caution">
    <text evidence="2">The sequence shown here is derived from an EMBL/GenBank/DDBJ whole genome shotgun (WGS) entry which is preliminary data.</text>
</comment>
<accession>A0A1E3X5Z3</accession>
<evidence type="ECO:0000313" key="2">
    <source>
        <dbReference type="EMBL" id="ODS30979.1"/>
    </source>
</evidence>
<dbReference type="AlphaFoldDB" id="A0A1E3X5Z3"/>
<organism evidence="2 3">
    <name type="scientific">Candidatus Scalindua rubra</name>
    <dbReference type="NCBI Taxonomy" id="1872076"/>
    <lineage>
        <taxon>Bacteria</taxon>
        <taxon>Pseudomonadati</taxon>
        <taxon>Planctomycetota</taxon>
        <taxon>Candidatus Brocadiia</taxon>
        <taxon>Candidatus Brocadiales</taxon>
        <taxon>Candidatus Scalinduaceae</taxon>
        <taxon>Candidatus Scalindua</taxon>
    </lineage>
</organism>
<evidence type="ECO:0000313" key="3">
    <source>
        <dbReference type="Proteomes" id="UP000094056"/>
    </source>
</evidence>
<reference evidence="2 3" key="1">
    <citation type="submission" date="2016-07" db="EMBL/GenBank/DDBJ databases">
        <title>Draft genome of Scalindua rubra, obtained from a brine-seawater interface in the Red Sea, sheds light on salt adaptation in anammox bacteria.</title>
        <authorList>
            <person name="Speth D.R."/>
            <person name="Lagkouvardos I."/>
            <person name="Wang Y."/>
            <person name="Qian P.-Y."/>
            <person name="Dutilh B.E."/>
            <person name="Jetten M.S."/>
        </authorList>
    </citation>
    <scope>NUCLEOTIDE SEQUENCE [LARGE SCALE GENOMIC DNA]</scope>
    <source>
        <strain evidence="2">BSI-1</strain>
    </source>
</reference>